<dbReference type="Proteomes" id="UP000324101">
    <property type="component" value="Chromosome"/>
</dbReference>
<accession>A0A5P2DYU7</accession>
<dbReference type="PANTHER" id="PTHR46268:SF6">
    <property type="entry name" value="UNIVERSAL STRESS PROTEIN UP12"/>
    <property type="match status" value="1"/>
</dbReference>
<dbReference type="Gene3D" id="3.40.50.620">
    <property type="entry name" value="HUPs"/>
    <property type="match status" value="1"/>
</dbReference>
<name>A0A5P2DYU7_STRVZ</name>
<gene>
    <name evidence="3" type="ORF">DEJ51_29485</name>
</gene>
<dbReference type="EMBL" id="CP029189">
    <property type="protein sequence ID" value="QES57789.1"/>
    <property type="molecule type" value="Genomic_DNA"/>
</dbReference>
<dbReference type="CDD" id="cd00293">
    <property type="entry name" value="USP-like"/>
    <property type="match status" value="1"/>
</dbReference>
<protein>
    <submittedName>
        <fullName evidence="3">Universal stress protein UspA</fullName>
    </submittedName>
</protein>
<dbReference type="InterPro" id="IPR006016">
    <property type="entry name" value="UspA"/>
</dbReference>
<dbReference type="PRINTS" id="PR01438">
    <property type="entry name" value="UNVRSLSTRESS"/>
</dbReference>
<sequence length="188" mass="19766">MTEHVNTEFERGTDGPKVILAGVDGSESSLRAAAYAAGLARRQNALLALVYVQPVIAAGAALGAPVADTTGEIAEGLVAEIRASAERLKGIYEVRWQFHTFRGDPYAGLASAADELMADAVVVGASEQAGHRIVGSVAIRLVKAGRWPVTVVRRFSGPRPASYLPMVRPSLAAPRLRTASPMASRAFS</sequence>
<evidence type="ECO:0000259" key="2">
    <source>
        <dbReference type="Pfam" id="PF00582"/>
    </source>
</evidence>
<dbReference type="SUPFAM" id="SSF52402">
    <property type="entry name" value="Adenine nucleotide alpha hydrolases-like"/>
    <property type="match status" value="1"/>
</dbReference>
<dbReference type="AlphaFoldDB" id="A0A5P2DYU7"/>
<dbReference type="InterPro" id="IPR014729">
    <property type="entry name" value="Rossmann-like_a/b/a_fold"/>
</dbReference>
<dbReference type="PANTHER" id="PTHR46268">
    <property type="entry name" value="STRESS RESPONSE PROTEIN NHAX"/>
    <property type="match status" value="1"/>
</dbReference>
<evidence type="ECO:0000313" key="4">
    <source>
        <dbReference type="Proteomes" id="UP000324101"/>
    </source>
</evidence>
<feature type="domain" description="UspA" evidence="2">
    <location>
        <begin position="17"/>
        <end position="153"/>
    </location>
</feature>
<dbReference type="OrthoDB" id="4553288at2"/>
<organism evidence="3 4">
    <name type="scientific">Streptomyces venezuelae</name>
    <dbReference type="NCBI Taxonomy" id="54571"/>
    <lineage>
        <taxon>Bacteria</taxon>
        <taxon>Bacillati</taxon>
        <taxon>Actinomycetota</taxon>
        <taxon>Actinomycetes</taxon>
        <taxon>Kitasatosporales</taxon>
        <taxon>Streptomycetaceae</taxon>
        <taxon>Streptomyces</taxon>
    </lineage>
</organism>
<dbReference type="Pfam" id="PF00582">
    <property type="entry name" value="Usp"/>
    <property type="match status" value="1"/>
</dbReference>
<evidence type="ECO:0000256" key="1">
    <source>
        <dbReference type="ARBA" id="ARBA00008791"/>
    </source>
</evidence>
<dbReference type="InterPro" id="IPR006015">
    <property type="entry name" value="Universal_stress_UspA"/>
</dbReference>
<proteinExistence type="inferred from homology"/>
<reference evidence="3 4" key="1">
    <citation type="submission" date="2018-05" db="EMBL/GenBank/DDBJ databases">
        <title>Streptomyces venezuelae.</title>
        <authorList>
            <person name="Kim W."/>
            <person name="Lee N."/>
            <person name="Cho B.-K."/>
        </authorList>
    </citation>
    <scope>NUCLEOTIDE SEQUENCE [LARGE SCALE GENOMIC DNA]</scope>
    <source>
        <strain evidence="3 4">ATCC 21018</strain>
    </source>
</reference>
<evidence type="ECO:0000313" key="3">
    <source>
        <dbReference type="EMBL" id="QES57789.1"/>
    </source>
</evidence>
<comment type="similarity">
    <text evidence="1">Belongs to the universal stress protein A family.</text>
</comment>